<dbReference type="InParanoid" id="A0A163JDC4"/>
<dbReference type="AlphaFoldDB" id="A0A163JDC4"/>
<accession>A0A163JDC4</accession>
<evidence type="ECO:0000313" key="3">
    <source>
        <dbReference type="EMBL" id="SAM00700.1"/>
    </source>
</evidence>
<dbReference type="Proteomes" id="UP000078561">
    <property type="component" value="Unassembled WGS sequence"/>
</dbReference>
<organism evidence="3">
    <name type="scientific">Absidia glauca</name>
    <name type="common">Pin mould</name>
    <dbReference type="NCBI Taxonomy" id="4829"/>
    <lineage>
        <taxon>Eukaryota</taxon>
        <taxon>Fungi</taxon>
        <taxon>Fungi incertae sedis</taxon>
        <taxon>Mucoromycota</taxon>
        <taxon>Mucoromycotina</taxon>
        <taxon>Mucoromycetes</taxon>
        <taxon>Mucorales</taxon>
        <taxon>Cunninghamellaceae</taxon>
        <taxon>Absidia</taxon>
    </lineage>
</organism>
<dbReference type="InterPro" id="IPR011009">
    <property type="entry name" value="Kinase-like_dom_sf"/>
</dbReference>
<dbReference type="OMA" id="DVMTTMV"/>
<gene>
    <name evidence="3" type="primary">ABSGL_06416.1 scaffold 8296</name>
</gene>
<dbReference type="InterPro" id="IPR051130">
    <property type="entry name" value="Mito_struct-func_regulator"/>
</dbReference>
<evidence type="ECO:0000259" key="2">
    <source>
        <dbReference type="Pfam" id="PF03109"/>
    </source>
</evidence>
<reference evidence="3" key="1">
    <citation type="submission" date="2016-04" db="EMBL/GenBank/DDBJ databases">
        <authorList>
            <person name="Evans L.H."/>
            <person name="Alamgir A."/>
            <person name="Owens N."/>
            <person name="Weber N.D."/>
            <person name="Virtaneva K."/>
            <person name="Barbian K."/>
            <person name="Babar A."/>
            <person name="Rosenke K."/>
        </authorList>
    </citation>
    <scope>NUCLEOTIDE SEQUENCE [LARGE SCALE GENOMIC DNA]</scope>
    <source>
        <strain evidence="3">CBS 101.48</strain>
    </source>
</reference>
<protein>
    <recommendedName>
        <fullName evidence="2">ABC1 atypical kinase-like domain-containing protein</fullName>
    </recommendedName>
</protein>
<dbReference type="PANTHER" id="PTHR43173:SF37">
    <property type="entry name" value="ABC1 FAMILY PROTEIN C10F6.14C"/>
    <property type="match status" value="1"/>
</dbReference>
<proteinExistence type="inferred from homology"/>
<dbReference type="EMBL" id="LT553376">
    <property type="protein sequence ID" value="SAM00700.1"/>
    <property type="molecule type" value="Genomic_DNA"/>
</dbReference>
<dbReference type="Pfam" id="PF03109">
    <property type="entry name" value="ABC1"/>
    <property type="match status" value="1"/>
</dbReference>
<sequence>MLKRIPSPIRWLAAGGIGIYGAYFIDDTTEAKLCQRNFRTFYNGIALAVDYKLHGSDVKTLPALHERVANRIFNVFEKNGGLYIKMGQMIAAQSAILPSAYQRRSKTLLDSAPAVPLSSVERVFMEDFGCRPEDIFIDFAPSPVASASIAQVHKAVLPSGQVVAVKVQKPAVQKQMGWDLYALRALLHLYEYLFELPLTFSAAYIEQHIRKEVDFENEARNGQQAWDNLAQQPQLKDKVYIPKIYPEYSTKRVLVCEWVDGVQLTDVEKISALGLDYKEAMRTSIEAFASQIFLSGFVHGDPHAGNVLVTHQPRNKRKVQVVLVDHGLYVQESERFRIQYCKLWQSLFMLDLKTMTEICTEWGIHDVDMFASITLQKPFVASKAVHLQQTSVQDIYDFQKGVKDRLKHFLEDQQQFPRELIFLLRNMEIVRGNNKSVGSPVNRLSIMAQYAVQGIDDCHGDDVRNERYWLSHQLRTTWRKLVFNFTLLLLSLSFWLMKVRQNTNKLLFGTTVQGFEDLVDQRMKEQMHLQYGIQIDEHLFDA</sequence>
<dbReference type="STRING" id="4829.A0A163JDC4"/>
<dbReference type="SUPFAM" id="SSF56112">
    <property type="entry name" value="Protein kinase-like (PK-like)"/>
    <property type="match status" value="1"/>
</dbReference>
<feature type="domain" description="ABC1 atypical kinase-like" evidence="2">
    <location>
        <begin position="108"/>
        <end position="358"/>
    </location>
</feature>
<dbReference type="OrthoDB" id="427480at2759"/>
<evidence type="ECO:0000256" key="1">
    <source>
        <dbReference type="ARBA" id="ARBA00009670"/>
    </source>
</evidence>
<name>A0A163JDC4_ABSGL</name>
<dbReference type="PANTHER" id="PTHR43173">
    <property type="entry name" value="ABC1 FAMILY PROTEIN"/>
    <property type="match status" value="1"/>
</dbReference>
<evidence type="ECO:0000313" key="4">
    <source>
        <dbReference type="Proteomes" id="UP000078561"/>
    </source>
</evidence>
<comment type="similarity">
    <text evidence="1">Belongs to the protein kinase superfamily. ADCK protein kinase family.</text>
</comment>
<dbReference type="InterPro" id="IPR045307">
    <property type="entry name" value="ADCK1_dom"/>
</dbReference>
<dbReference type="CDD" id="cd13969">
    <property type="entry name" value="ADCK1-like"/>
    <property type="match status" value="1"/>
</dbReference>
<dbReference type="InterPro" id="IPR004147">
    <property type="entry name" value="ABC1_dom"/>
</dbReference>
<keyword evidence="4" id="KW-1185">Reference proteome</keyword>